<evidence type="ECO:0000256" key="1">
    <source>
        <dbReference type="SAM" id="SignalP"/>
    </source>
</evidence>
<sequence>MFLDLYLCIYVLFLISAKKTVPLVYCYTRDRIPSQSTMNSITQELLRSGVNPNYLIKIDQTNTIDTDFIFEKSYYESTVTTFSSTNGVVSTRSVSSKTIVGRSTPLVGLPEICPQTWDVKTFDDQYVSI</sequence>
<proteinExistence type="predicted"/>
<feature type="signal peptide" evidence="1">
    <location>
        <begin position="1"/>
        <end position="22"/>
    </location>
</feature>
<dbReference type="EMBL" id="GGMR01010604">
    <property type="protein sequence ID" value="MBY23223.1"/>
    <property type="molecule type" value="Transcribed_RNA"/>
</dbReference>
<feature type="chain" id="PRO_5015604233" evidence="1">
    <location>
        <begin position="23"/>
        <end position="129"/>
    </location>
</feature>
<gene>
    <name evidence="2" type="ORF">g.9371</name>
</gene>
<evidence type="ECO:0000313" key="2">
    <source>
        <dbReference type="EMBL" id="MBY23223.1"/>
    </source>
</evidence>
<organism evidence="2">
    <name type="scientific">Schizaphis graminum</name>
    <name type="common">Green bug aphid</name>
    <dbReference type="NCBI Taxonomy" id="13262"/>
    <lineage>
        <taxon>Eukaryota</taxon>
        <taxon>Metazoa</taxon>
        <taxon>Ecdysozoa</taxon>
        <taxon>Arthropoda</taxon>
        <taxon>Hexapoda</taxon>
        <taxon>Insecta</taxon>
        <taxon>Pterygota</taxon>
        <taxon>Neoptera</taxon>
        <taxon>Paraneoptera</taxon>
        <taxon>Hemiptera</taxon>
        <taxon>Sternorrhyncha</taxon>
        <taxon>Aphidomorpha</taxon>
        <taxon>Aphidoidea</taxon>
        <taxon>Aphididae</taxon>
        <taxon>Aphidini</taxon>
        <taxon>Schizaphis</taxon>
    </lineage>
</organism>
<reference evidence="2" key="1">
    <citation type="submission" date="2018-04" db="EMBL/GenBank/DDBJ databases">
        <title>Transcriptome of Schizaphis graminum biotype I.</title>
        <authorList>
            <person name="Scully E.D."/>
            <person name="Geib S.M."/>
            <person name="Palmer N.A."/>
            <person name="Koch K."/>
            <person name="Bradshaw J."/>
            <person name="Heng-Moss T."/>
            <person name="Sarath G."/>
        </authorList>
    </citation>
    <scope>NUCLEOTIDE SEQUENCE</scope>
</reference>
<name>A0A2S2P184_SCHGA</name>
<dbReference type="AlphaFoldDB" id="A0A2S2P184"/>
<accession>A0A2S2P184</accession>
<protein>
    <submittedName>
        <fullName evidence="2">Uncharacterized protein</fullName>
    </submittedName>
</protein>
<keyword evidence="1" id="KW-0732">Signal</keyword>